<keyword evidence="2" id="KW-1133">Transmembrane helix</keyword>
<name>Q2KZK3_BORA1</name>
<dbReference type="AlphaFoldDB" id="Q2KZK3"/>
<sequence>MIPNPTRPWNPSLPLSWRAGLSYGLLGLPLAFAALPLYVVLPHFYASELGLPLATVGALLMLVRLIDAGAEPLLGRLSDFLFRRTLGAVLGVIGISAVVLGAGMAGLFFPRVQGAGALALWMVAGLLLTCLAHSLLLIAHQAWGVRLGGDAVQRSRIVAWREGPSLIGVVTASALSVAWGAGLMLGVFTLALLVGWLALWQAPRPPFAEAPPLSSVGPGQKPPLWQPLSDASFRRLLAVFLCNGIASAIPSALMLFFAQDWLLATSAQIAGFLVLYFVSAALSLPAWLRVVRRFGLERSWLAGMLLAVACFSWAAALSSGQVAAFALICVLSGAALGADLAVPGALLALLIERHGAQGVHDGSYLGWWNLATKLNLALAAGAMLPLLQWLGYVPGSQDTQALHRLVWIYALVPCAFKLIAAGLLHRLLIVPSNLSRGLTP</sequence>
<dbReference type="KEGG" id="bav:BAV2078"/>
<feature type="transmembrane region" description="Helical" evidence="2">
    <location>
        <begin position="86"/>
        <end position="109"/>
    </location>
</feature>
<proteinExistence type="inferred from homology"/>
<accession>Q2KZK3</accession>
<dbReference type="InterPro" id="IPR036259">
    <property type="entry name" value="MFS_trans_sf"/>
</dbReference>
<dbReference type="SUPFAM" id="SSF103473">
    <property type="entry name" value="MFS general substrate transporter"/>
    <property type="match status" value="1"/>
</dbReference>
<keyword evidence="4" id="KW-1185">Reference proteome</keyword>
<dbReference type="GO" id="GO:0008643">
    <property type="term" value="P:carbohydrate transport"/>
    <property type="evidence" value="ECO:0007669"/>
    <property type="project" value="InterPro"/>
</dbReference>
<dbReference type="eggNOG" id="COG2211">
    <property type="taxonomic scope" value="Bacteria"/>
</dbReference>
<dbReference type="STRING" id="360910.BAV2078"/>
<dbReference type="PANTHER" id="PTHR11328">
    <property type="entry name" value="MAJOR FACILITATOR SUPERFAMILY DOMAIN-CONTAINING PROTEIN"/>
    <property type="match status" value="1"/>
</dbReference>
<organism evidence="3 4">
    <name type="scientific">Bordetella avium (strain 197N)</name>
    <dbReference type="NCBI Taxonomy" id="360910"/>
    <lineage>
        <taxon>Bacteria</taxon>
        <taxon>Pseudomonadati</taxon>
        <taxon>Pseudomonadota</taxon>
        <taxon>Betaproteobacteria</taxon>
        <taxon>Burkholderiales</taxon>
        <taxon>Alcaligenaceae</taxon>
        <taxon>Bordetella</taxon>
    </lineage>
</organism>
<feature type="transmembrane region" description="Helical" evidence="2">
    <location>
        <begin position="48"/>
        <end position="66"/>
    </location>
</feature>
<dbReference type="PANTHER" id="PTHR11328:SF24">
    <property type="entry name" value="MAJOR FACILITATOR SUPERFAMILY (MFS) PROFILE DOMAIN-CONTAINING PROTEIN"/>
    <property type="match status" value="1"/>
</dbReference>
<feature type="transmembrane region" description="Helical" evidence="2">
    <location>
        <begin position="236"/>
        <end position="257"/>
    </location>
</feature>
<comment type="similarity">
    <text evidence="1">Belongs to the sodium:galactoside symporter (TC 2.A.2) family.</text>
</comment>
<keyword evidence="2" id="KW-0472">Membrane</keyword>
<dbReference type="GeneID" id="92934862"/>
<dbReference type="Proteomes" id="UP000001977">
    <property type="component" value="Chromosome"/>
</dbReference>
<dbReference type="InterPro" id="IPR039672">
    <property type="entry name" value="MFS_2"/>
</dbReference>
<dbReference type="GO" id="GO:0015293">
    <property type="term" value="F:symporter activity"/>
    <property type="evidence" value="ECO:0007669"/>
    <property type="project" value="InterPro"/>
</dbReference>
<evidence type="ECO:0000313" key="4">
    <source>
        <dbReference type="Proteomes" id="UP000001977"/>
    </source>
</evidence>
<evidence type="ECO:0000313" key="3">
    <source>
        <dbReference type="EMBL" id="CAJ49688.1"/>
    </source>
</evidence>
<dbReference type="EMBL" id="AM167904">
    <property type="protein sequence ID" value="CAJ49688.1"/>
    <property type="molecule type" value="Genomic_DNA"/>
</dbReference>
<dbReference type="GO" id="GO:0005886">
    <property type="term" value="C:plasma membrane"/>
    <property type="evidence" value="ECO:0007669"/>
    <property type="project" value="TreeGrafter"/>
</dbReference>
<dbReference type="HOGENOM" id="CLU_027408_8_1_4"/>
<dbReference type="Pfam" id="PF13347">
    <property type="entry name" value="MFS_2"/>
    <property type="match status" value="1"/>
</dbReference>
<feature type="transmembrane region" description="Helical" evidence="2">
    <location>
        <begin position="177"/>
        <end position="199"/>
    </location>
</feature>
<dbReference type="OrthoDB" id="181905at2"/>
<evidence type="ECO:0000256" key="2">
    <source>
        <dbReference type="SAM" id="Phobius"/>
    </source>
</evidence>
<reference evidence="3 4" key="1">
    <citation type="journal article" date="2006" name="J. Bacteriol.">
        <title>Comparison of the genome sequence of the poultry pathogen Bordetella avium with those of B. bronchiseptica, B. pertussis, and B. parapertussis reveals extensive diversity in surface structures associated with host interaction.</title>
        <authorList>
            <person name="Sebaihia M."/>
            <person name="Preston A."/>
            <person name="Maskell D.J."/>
            <person name="Kuzmiak H."/>
            <person name="Connell T.D."/>
            <person name="King N.D."/>
            <person name="Orndorff P.E."/>
            <person name="Miyamoto D.M."/>
            <person name="Thomson N.R."/>
            <person name="Harris D."/>
            <person name="Goble A."/>
            <person name="Lord A."/>
            <person name="Murphy L."/>
            <person name="Quail M.A."/>
            <person name="Rutter S."/>
            <person name="Squares R."/>
            <person name="Squares S."/>
            <person name="Woodward J."/>
            <person name="Parkhill J."/>
            <person name="Temple L.M."/>
        </authorList>
    </citation>
    <scope>NUCLEOTIDE SEQUENCE [LARGE SCALE GENOMIC DNA]</scope>
    <source>
        <strain evidence="3 4">197N</strain>
    </source>
</reference>
<feature type="transmembrane region" description="Helical" evidence="2">
    <location>
        <begin position="269"/>
        <end position="288"/>
    </location>
</feature>
<protein>
    <submittedName>
        <fullName evidence="3">Transporter</fullName>
    </submittedName>
</protein>
<dbReference type="Gene3D" id="1.20.1250.20">
    <property type="entry name" value="MFS general substrate transporter like domains"/>
    <property type="match status" value="1"/>
</dbReference>
<feature type="transmembrane region" description="Helical" evidence="2">
    <location>
        <begin position="300"/>
        <end position="317"/>
    </location>
</feature>
<keyword evidence="2" id="KW-0812">Transmembrane</keyword>
<dbReference type="RefSeq" id="WP_012417744.1">
    <property type="nucleotide sequence ID" value="NC_010645.1"/>
</dbReference>
<evidence type="ECO:0000256" key="1">
    <source>
        <dbReference type="ARBA" id="ARBA00009617"/>
    </source>
</evidence>
<feature type="transmembrane region" description="Helical" evidence="2">
    <location>
        <begin position="116"/>
        <end position="139"/>
    </location>
</feature>
<feature type="transmembrane region" description="Helical" evidence="2">
    <location>
        <begin position="20"/>
        <end position="41"/>
    </location>
</feature>
<gene>
    <name evidence="3" type="ordered locus">BAV2078</name>
</gene>
<feature type="transmembrane region" description="Helical" evidence="2">
    <location>
        <begin position="406"/>
        <end position="428"/>
    </location>
</feature>
<feature type="transmembrane region" description="Helical" evidence="2">
    <location>
        <begin position="323"/>
        <end position="351"/>
    </location>
</feature>
<feature type="transmembrane region" description="Helical" evidence="2">
    <location>
        <begin position="363"/>
        <end position="386"/>
    </location>
</feature>